<protein>
    <submittedName>
        <fullName evidence="2">Jg577 protein</fullName>
    </submittedName>
</protein>
<feature type="region of interest" description="Disordered" evidence="1">
    <location>
        <begin position="63"/>
        <end position="84"/>
    </location>
</feature>
<evidence type="ECO:0000256" key="1">
    <source>
        <dbReference type="SAM" id="MobiDB-lite"/>
    </source>
</evidence>
<dbReference type="Proteomes" id="UP000838756">
    <property type="component" value="Unassembled WGS sequence"/>
</dbReference>
<dbReference type="OrthoDB" id="407509at2759"/>
<sequence length="84" mass="9573">MDVGVLEWQPRTGKRSVGLGPTRWTDDIKRVAGSRWNLELPTKDLYPAVDVYRYDMMMMSRRNVDGLPDDKSKTSAFKQGKGVP</sequence>
<keyword evidence="3" id="KW-1185">Reference proteome</keyword>
<comment type="caution">
    <text evidence="2">The sequence shown here is derived from an EMBL/GenBank/DDBJ whole genome shotgun (WGS) entry which is preliminary data.</text>
</comment>
<evidence type="ECO:0000313" key="2">
    <source>
        <dbReference type="EMBL" id="CAH2211302.1"/>
    </source>
</evidence>
<accession>A0A8S4QIY1</accession>
<name>A0A8S4QIY1_9NEOP</name>
<dbReference type="AlphaFoldDB" id="A0A8S4QIY1"/>
<organism evidence="2 3">
    <name type="scientific">Pararge aegeria aegeria</name>
    <dbReference type="NCBI Taxonomy" id="348720"/>
    <lineage>
        <taxon>Eukaryota</taxon>
        <taxon>Metazoa</taxon>
        <taxon>Ecdysozoa</taxon>
        <taxon>Arthropoda</taxon>
        <taxon>Hexapoda</taxon>
        <taxon>Insecta</taxon>
        <taxon>Pterygota</taxon>
        <taxon>Neoptera</taxon>
        <taxon>Endopterygota</taxon>
        <taxon>Lepidoptera</taxon>
        <taxon>Glossata</taxon>
        <taxon>Ditrysia</taxon>
        <taxon>Papilionoidea</taxon>
        <taxon>Nymphalidae</taxon>
        <taxon>Satyrinae</taxon>
        <taxon>Satyrini</taxon>
        <taxon>Parargina</taxon>
        <taxon>Pararge</taxon>
    </lineage>
</organism>
<reference evidence="2" key="1">
    <citation type="submission" date="2022-03" db="EMBL/GenBank/DDBJ databases">
        <authorList>
            <person name="Lindestad O."/>
        </authorList>
    </citation>
    <scope>NUCLEOTIDE SEQUENCE</scope>
</reference>
<feature type="compositionally biased region" description="Basic and acidic residues" evidence="1">
    <location>
        <begin position="63"/>
        <end position="73"/>
    </location>
</feature>
<dbReference type="EMBL" id="CAKXAJ010009820">
    <property type="protein sequence ID" value="CAH2211302.1"/>
    <property type="molecule type" value="Genomic_DNA"/>
</dbReference>
<gene>
    <name evidence="2" type="primary">jg577</name>
    <name evidence="2" type="ORF">PAEG_LOCUS3132</name>
</gene>
<proteinExistence type="predicted"/>
<evidence type="ECO:0000313" key="3">
    <source>
        <dbReference type="Proteomes" id="UP000838756"/>
    </source>
</evidence>